<reference evidence="6" key="1">
    <citation type="journal article" date="2015" name="ISME J.">
        <title>Draft Genome Sequence of Streptomyces incarnatus NRRL8089, which Produces the Nucleoside Antibiotic Sinefungin.</title>
        <authorList>
            <person name="Oshima K."/>
            <person name="Hattori M."/>
            <person name="Shimizu H."/>
            <person name="Fukuda K."/>
            <person name="Nemoto M."/>
            <person name="Inagaki K."/>
            <person name="Tamura T."/>
        </authorList>
    </citation>
    <scope>NUCLEOTIDE SEQUENCE</scope>
    <source>
        <strain evidence="6">FACHB-1375</strain>
    </source>
</reference>
<evidence type="ECO:0000256" key="2">
    <source>
        <dbReference type="ARBA" id="ARBA00022737"/>
    </source>
</evidence>
<feature type="coiled-coil region" evidence="4">
    <location>
        <begin position="412"/>
        <end position="459"/>
    </location>
</feature>
<evidence type="ECO:0000256" key="4">
    <source>
        <dbReference type="SAM" id="Coils"/>
    </source>
</evidence>
<keyword evidence="5" id="KW-1133">Transmembrane helix</keyword>
<accession>A0A926ZKK5</accession>
<feature type="repeat" description="WD" evidence="3">
    <location>
        <begin position="701"/>
        <end position="733"/>
    </location>
</feature>
<dbReference type="InterPro" id="IPR001680">
    <property type="entry name" value="WD40_rpt"/>
</dbReference>
<dbReference type="PROSITE" id="PS50082">
    <property type="entry name" value="WD_REPEATS_2"/>
    <property type="match status" value="6"/>
</dbReference>
<keyword evidence="5" id="KW-0812">Transmembrane</keyword>
<dbReference type="SUPFAM" id="SSF50978">
    <property type="entry name" value="WD40 repeat-like"/>
    <property type="match status" value="1"/>
</dbReference>
<dbReference type="SUPFAM" id="SSF52540">
    <property type="entry name" value="P-loop containing nucleoside triphosphate hydrolases"/>
    <property type="match status" value="1"/>
</dbReference>
<evidence type="ECO:0000256" key="3">
    <source>
        <dbReference type="PROSITE-ProRule" id="PRU00221"/>
    </source>
</evidence>
<sequence>MPKKYQYQIGGSLPVDAPTYVVRKADNDLYEGLKKGEFCYVLNSRQMGKSSLLVRTMQRLKAEGVACATIDLSDIGSQQVSLEKWYGGVAYKLLTNFNLFNTMEFMNWWRDRELIPPVQRLGELIEEVLLVKVTENIVIFIDEIDSVLSFKEPLDDFFALIRSCHNKRAQKSKYQRLTFALLGVATPSDLISDPTRTPFNIGRAIELNGFALHEAQPLAKGLVEKLDNSQEILKEILEWTGGQPFLSQKLCKLVVQSTINNEPATITELVKFYIIENWESHDEPAHIKTIRDRILSNQQRAGRLLGLYQKILEEGEIPADDTPEQAQLRLSGLVVMRAGKLRVYNRIYEAIFNLNWVEKAFSDLRPHGAALLAWLTSNCQDESRLLRGQALQEALNWATGKSLSDRDYQFLAASQESALAELRDREQQSRTEIERLSREKDLLAELSKEQERRKLTEAKLKHERQMRVAINIRALVVLVLFFTLIAEIVWLKIWSDRRNTEINAISLYSEALLESNKKWDALIESIRAGKRVQKLPFGINSDTRMRVLLALNQAIYSLKQPDRLPENSSKITFITFSPQKLGGKQAKTFMLAAASDNGAIELWQSDGKALATFNLASAKINSLNFSPDGQILAAASDDRTIKLWHTNGKAVSETRPFKIFNGHHDKVTNISFNPDGKTLASASADGTVKLWKLNSQAVKNLAGHRGWVTCVNWSFTGRTLASADADGTVKLWSRDGVWERDLQGHSSSVTSISFSPDSHMLASASADGTVKLWQIEGTLLSILRHRGKVTSVSFSPDGQTLATASTDKMVRLWHIDGSLLRSLKNHQGEVRSLSWSPDGQMLASASSDNKVILWNFNLEDLLTKSCNLARNYLQTNQNVSQKDKVLCDR</sequence>
<keyword evidence="2" id="KW-0677">Repeat</keyword>
<evidence type="ECO:0000256" key="5">
    <source>
        <dbReference type="SAM" id="Phobius"/>
    </source>
</evidence>
<dbReference type="Pfam" id="PF14516">
    <property type="entry name" value="AAA_35"/>
    <property type="match status" value="1"/>
</dbReference>
<dbReference type="Pfam" id="PF00400">
    <property type="entry name" value="WD40"/>
    <property type="match status" value="6"/>
</dbReference>
<dbReference type="Gene3D" id="3.40.50.300">
    <property type="entry name" value="P-loop containing nucleotide triphosphate hydrolases"/>
    <property type="match status" value="1"/>
</dbReference>
<dbReference type="InterPro" id="IPR015943">
    <property type="entry name" value="WD40/YVTN_repeat-like_dom_sf"/>
</dbReference>
<dbReference type="InterPro" id="IPR036322">
    <property type="entry name" value="WD40_repeat_dom_sf"/>
</dbReference>
<feature type="repeat" description="WD" evidence="3">
    <location>
        <begin position="782"/>
        <end position="816"/>
    </location>
</feature>
<comment type="caution">
    <text evidence="6">The sequence shown here is derived from an EMBL/GenBank/DDBJ whole genome shotgun (WGS) entry which is preliminary data.</text>
</comment>
<protein>
    <submittedName>
        <fullName evidence="6">AAA-like domain-containing protein</fullName>
    </submittedName>
</protein>
<dbReference type="PANTHER" id="PTHR19879">
    <property type="entry name" value="TRANSCRIPTION INITIATION FACTOR TFIID"/>
    <property type="match status" value="1"/>
</dbReference>
<dbReference type="InterPro" id="IPR027417">
    <property type="entry name" value="P-loop_NTPase"/>
</dbReference>
<dbReference type="AlphaFoldDB" id="A0A926ZKK5"/>
<feature type="repeat" description="WD" evidence="3">
    <location>
        <begin position="613"/>
        <end position="654"/>
    </location>
</feature>
<feature type="repeat" description="WD" evidence="3">
    <location>
        <begin position="742"/>
        <end position="776"/>
    </location>
</feature>
<dbReference type="EMBL" id="JACJPW010000073">
    <property type="protein sequence ID" value="MBD2184101.1"/>
    <property type="molecule type" value="Genomic_DNA"/>
</dbReference>
<dbReference type="InterPro" id="IPR020472">
    <property type="entry name" value="WD40_PAC1"/>
</dbReference>
<keyword evidence="4" id="KW-0175">Coiled coil</keyword>
<dbReference type="CDD" id="cd00200">
    <property type="entry name" value="WD40"/>
    <property type="match status" value="1"/>
</dbReference>
<dbReference type="Proteomes" id="UP000641646">
    <property type="component" value="Unassembled WGS sequence"/>
</dbReference>
<keyword evidence="1 3" id="KW-0853">WD repeat</keyword>
<dbReference type="RefSeq" id="WP_190469826.1">
    <property type="nucleotide sequence ID" value="NZ_JACJPW010000073.1"/>
</dbReference>
<feature type="repeat" description="WD" evidence="3">
    <location>
        <begin position="823"/>
        <end position="864"/>
    </location>
</feature>
<organism evidence="6 7">
    <name type="scientific">Aerosakkonema funiforme FACHB-1375</name>
    <dbReference type="NCBI Taxonomy" id="2949571"/>
    <lineage>
        <taxon>Bacteria</taxon>
        <taxon>Bacillati</taxon>
        <taxon>Cyanobacteriota</taxon>
        <taxon>Cyanophyceae</taxon>
        <taxon>Oscillatoriophycideae</taxon>
        <taxon>Aerosakkonematales</taxon>
        <taxon>Aerosakkonemataceae</taxon>
        <taxon>Aerosakkonema</taxon>
    </lineage>
</organism>
<name>A0A926ZKK5_9CYAN</name>
<gene>
    <name evidence="6" type="ORF">H6G03_24030</name>
</gene>
<keyword evidence="5" id="KW-0472">Membrane</keyword>
<proteinExistence type="predicted"/>
<dbReference type="PROSITE" id="PS00678">
    <property type="entry name" value="WD_REPEATS_1"/>
    <property type="match status" value="1"/>
</dbReference>
<dbReference type="Gene3D" id="2.130.10.10">
    <property type="entry name" value="YVTN repeat-like/Quinoprotein amine dehydrogenase"/>
    <property type="match status" value="2"/>
</dbReference>
<keyword evidence="7" id="KW-1185">Reference proteome</keyword>
<dbReference type="PROSITE" id="PS50294">
    <property type="entry name" value="WD_REPEATS_REGION"/>
    <property type="match status" value="6"/>
</dbReference>
<dbReference type="SMART" id="SM00320">
    <property type="entry name" value="WD40"/>
    <property type="match status" value="7"/>
</dbReference>
<feature type="transmembrane region" description="Helical" evidence="5">
    <location>
        <begin position="470"/>
        <end position="491"/>
    </location>
</feature>
<evidence type="ECO:0000313" key="6">
    <source>
        <dbReference type="EMBL" id="MBD2184101.1"/>
    </source>
</evidence>
<dbReference type="PANTHER" id="PTHR19879:SF9">
    <property type="entry name" value="TRANSCRIPTION INITIATION FACTOR TFIID SUBUNIT 5"/>
    <property type="match status" value="1"/>
</dbReference>
<feature type="repeat" description="WD" evidence="3">
    <location>
        <begin position="660"/>
        <end position="701"/>
    </location>
</feature>
<reference evidence="6" key="2">
    <citation type="submission" date="2020-08" db="EMBL/GenBank/DDBJ databases">
        <authorList>
            <person name="Chen M."/>
            <person name="Teng W."/>
            <person name="Zhao L."/>
            <person name="Hu C."/>
            <person name="Zhou Y."/>
            <person name="Han B."/>
            <person name="Song L."/>
            <person name="Shu W."/>
        </authorList>
    </citation>
    <scope>NUCLEOTIDE SEQUENCE</scope>
    <source>
        <strain evidence="6">FACHB-1375</strain>
    </source>
</reference>
<dbReference type="PRINTS" id="PR00320">
    <property type="entry name" value="GPROTEINBRPT"/>
</dbReference>
<dbReference type="InterPro" id="IPR019775">
    <property type="entry name" value="WD40_repeat_CS"/>
</dbReference>
<evidence type="ECO:0000256" key="1">
    <source>
        <dbReference type="ARBA" id="ARBA00022574"/>
    </source>
</evidence>
<evidence type="ECO:0000313" key="7">
    <source>
        <dbReference type="Proteomes" id="UP000641646"/>
    </source>
</evidence>